<dbReference type="AlphaFoldDB" id="A0A380CRJ6"/>
<name>A0A380CRJ6_SPHSI</name>
<evidence type="ECO:0000313" key="1">
    <source>
        <dbReference type="EMBL" id="SUJ26982.1"/>
    </source>
</evidence>
<accession>A0A380CRJ6</accession>
<evidence type="ECO:0000313" key="2">
    <source>
        <dbReference type="Proteomes" id="UP000254893"/>
    </source>
</evidence>
<evidence type="ECO:0008006" key="3">
    <source>
        <dbReference type="Google" id="ProtNLM"/>
    </source>
</evidence>
<sequence length="134" mass="15702">MNTTICLKIEAEWQHLTGYANTNFQSGAFKEALKSYQLALDKAVQLTNEEKSCSFAEIPYIQIYIISINNLVHTYEELGQYLKCKELLKRVVDYLLYIRQNETTDQLVAGLELRRAQGYYHMVMKRLDQVQKKK</sequence>
<proteinExistence type="predicted"/>
<dbReference type="Gene3D" id="1.25.40.10">
    <property type="entry name" value="Tetratricopeptide repeat domain"/>
    <property type="match status" value="1"/>
</dbReference>
<gene>
    <name evidence="1" type="ORF">NCTC11388_04042</name>
</gene>
<dbReference type="RefSeq" id="WP_115171398.1">
    <property type="nucleotide sequence ID" value="NZ_UGYW01000002.1"/>
</dbReference>
<organism evidence="1 2">
    <name type="scientific">Sphingobacterium spiritivorum</name>
    <name type="common">Flavobacterium spiritivorum</name>
    <dbReference type="NCBI Taxonomy" id="258"/>
    <lineage>
        <taxon>Bacteria</taxon>
        <taxon>Pseudomonadati</taxon>
        <taxon>Bacteroidota</taxon>
        <taxon>Sphingobacteriia</taxon>
        <taxon>Sphingobacteriales</taxon>
        <taxon>Sphingobacteriaceae</taxon>
        <taxon>Sphingobacterium</taxon>
    </lineage>
</organism>
<dbReference type="SUPFAM" id="SSF48452">
    <property type="entry name" value="TPR-like"/>
    <property type="match status" value="1"/>
</dbReference>
<protein>
    <recommendedName>
        <fullName evidence="3">Tetratricopeptide repeat</fullName>
    </recommendedName>
</protein>
<reference evidence="1 2" key="1">
    <citation type="submission" date="2018-06" db="EMBL/GenBank/DDBJ databases">
        <authorList>
            <consortium name="Pathogen Informatics"/>
            <person name="Doyle S."/>
        </authorList>
    </citation>
    <scope>NUCLEOTIDE SEQUENCE [LARGE SCALE GENOMIC DNA]</scope>
    <source>
        <strain evidence="1 2">NCTC11388</strain>
    </source>
</reference>
<dbReference type="EMBL" id="UGYW01000002">
    <property type="protein sequence ID" value="SUJ26982.1"/>
    <property type="molecule type" value="Genomic_DNA"/>
</dbReference>
<dbReference type="InterPro" id="IPR011990">
    <property type="entry name" value="TPR-like_helical_dom_sf"/>
</dbReference>
<dbReference type="Proteomes" id="UP000254893">
    <property type="component" value="Unassembled WGS sequence"/>
</dbReference>